<evidence type="ECO:0000259" key="1">
    <source>
        <dbReference type="PROSITE" id="PS50878"/>
    </source>
</evidence>
<dbReference type="InterPro" id="IPR000477">
    <property type="entry name" value="RT_dom"/>
</dbReference>
<proteinExistence type="predicted"/>
<dbReference type="STRING" id="431306.AGA_114"/>
<evidence type="ECO:0000313" key="3">
    <source>
        <dbReference type="Proteomes" id="UP000068250"/>
    </source>
</evidence>
<organism evidence="2 3">
    <name type="scientific">Acetobacter ghanensis</name>
    <dbReference type="NCBI Taxonomy" id="431306"/>
    <lineage>
        <taxon>Bacteria</taxon>
        <taxon>Pseudomonadati</taxon>
        <taxon>Pseudomonadota</taxon>
        <taxon>Alphaproteobacteria</taxon>
        <taxon>Acetobacterales</taxon>
        <taxon>Acetobacteraceae</taxon>
        <taxon>Acetobacter</taxon>
    </lineage>
</organism>
<evidence type="ECO:0000313" key="2">
    <source>
        <dbReference type="EMBL" id="CEF53253.1"/>
    </source>
</evidence>
<gene>
    <name evidence="2" type="ORF">AGA_114</name>
</gene>
<dbReference type="EMBL" id="LN609302">
    <property type="protein sequence ID" value="CEF53253.1"/>
    <property type="molecule type" value="Genomic_DNA"/>
</dbReference>
<dbReference type="CDD" id="cd01646">
    <property type="entry name" value="RT_Bac_retron_I"/>
    <property type="match status" value="1"/>
</dbReference>
<dbReference type="PROSITE" id="PS50878">
    <property type="entry name" value="RT_POL"/>
    <property type="match status" value="1"/>
</dbReference>
<protein>
    <recommendedName>
        <fullName evidence="1">Reverse transcriptase domain-containing protein</fullName>
    </recommendedName>
</protein>
<dbReference type="AlphaFoldDB" id="A0A0U5EZK4"/>
<sequence length="592" mass="66341">MLACMEEDARIDALLGRGYLPKELPPPFTSVSFARNITPVAAAWKTHADALPAKDKRNYPFPSNCGRFDMARKGHSRRMLAIPNPINQYYLVQALAQNWRAIETQMATSAISMTPALVTPLDSRAVPMPKLSLLAEHRIKAYATSRAILQTDVLSFYHAIYTHSIPWALHDKRTAKRNRHDATLLGNRLDFLMRGCQDGQTIGIPVGPDSSRILSELILCAVEREIDPAISASLLGGYRYVDDFFLAFGSHVDAERYLAALRGAVLKFDLQLNASKTAITAALDFNEASWPGAIASLSLAASARDQRHDLMRFFTEVIALSKSHPDESIASYAVRTTSRVLIQRENWGLYEPFLLRVARENSSCLDAVVKILCTYAAAGYPVGSAVNDFVERMIEDHAPYNHHFEVVWVLWLCRSLEIKLSERATALVARIENSICACLVLMLRSRRLLSGRGAVSDWTGTVNTESLRGEHWMLIYEAGIRKTWRVPGAREAVQADTHFRAMRDANVSFFDNSTTNLPLALPAIGPKLQEALEGRRSAILRGAIEIISSVPPRSRRYETLGEDYGSDSDVHDWERWRNPFNFDDDDDYDLPF</sequence>
<accession>A0A0U5EZK4</accession>
<feature type="domain" description="Reverse transcriptase" evidence="1">
    <location>
        <begin position="1"/>
        <end position="295"/>
    </location>
</feature>
<reference evidence="3" key="1">
    <citation type="submission" date="2014-09" db="EMBL/GenBank/DDBJ databases">
        <authorList>
            <person name="Illeghems K.G."/>
        </authorList>
    </citation>
    <scope>NUCLEOTIDE SEQUENCE [LARGE SCALE GENOMIC DNA]</scope>
    <source>
        <strain evidence="3">LMG 23848T</strain>
    </source>
</reference>
<name>A0A0U5EZK4_9PROT</name>
<dbReference type="PATRIC" id="fig|431306.5.peg.53"/>
<dbReference type="Proteomes" id="UP000068250">
    <property type="component" value="Chromosome I"/>
</dbReference>